<gene>
    <name evidence="1" type="ORF">GTQ38_18835</name>
</gene>
<dbReference type="Gene3D" id="3.10.450.50">
    <property type="match status" value="1"/>
</dbReference>
<dbReference type="RefSeq" id="WP_161437102.1">
    <property type="nucleotide sequence ID" value="NZ_WXYO01000008.1"/>
</dbReference>
<sequence>MNSEELTKMWFDKWESGDFLNLPISNNFRHTSPYGTIEGKEAYISLVDANKDKFLGHRFEIRDAIYRSDSSCVRYTAIQGDFRLEVSEWHYCKDRMIDEIVAYYNIEGEISEERKLTTPGES</sequence>
<organism evidence="1 2">
    <name type="scientific">Poritiphilus flavus</name>
    <dbReference type="NCBI Taxonomy" id="2697053"/>
    <lineage>
        <taxon>Bacteria</taxon>
        <taxon>Pseudomonadati</taxon>
        <taxon>Bacteroidota</taxon>
        <taxon>Flavobacteriia</taxon>
        <taxon>Flavobacteriales</taxon>
        <taxon>Flavobacteriaceae</taxon>
        <taxon>Poritiphilus</taxon>
    </lineage>
</organism>
<accession>A0A6L9EHD1</accession>
<evidence type="ECO:0008006" key="3">
    <source>
        <dbReference type="Google" id="ProtNLM"/>
    </source>
</evidence>
<reference evidence="1 2" key="1">
    <citation type="submission" date="2020-01" db="EMBL/GenBank/DDBJ databases">
        <title>Bacteria diversity of Porities sp.</title>
        <authorList>
            <person name="Wang G."/>
        </authorList>
    </citation>
    <scope>NUCLEOTIDE SEQUENCE [LARGE SCALE GENOMIC DNA]</scope>
    <source>
        <strain evidence="1 2">R33</strain>
    </source>
</reference>
<protein>
    <recommendedName>
        <fullName evidence="3">SnoaL-like domain-containing protein</fullName>
    </recommendedName>
</protein>
<dbReference type="Proteomes" id="UP000475249">
    <property type="component" value="Unassembled WGS sequence"/>
</dbReference>
<name>A0A6L9EHD1_9FLAO</name>
<evidence type="ECO:0000313" key="2">
    <source>
        <dbReference type="Proteomes" id="UP000475249"/>
    </source>
</evidence>
<dbReference type="SUPFAM" id="SSF54427">
    <property type="entry name" value="NTF2-like"/>
    <property type="match status" value="1"/>
</dbReference>
<proteinExistence type="predicted"/>
<evidence type="ECO:0000313" key="1">
    <source>
        <dbReference type="EMBL" id="NAS14073.1"/>
    </source>
</evidence>
<dbReference type="EMBL" id="WXYO01000008">
    <property type="protein sequence ID" value="NAS14073.1"/>
    <property type="molecule type" value="Genomic_DNA"/>
</dbReference>
<keyword evidence="2" id="KW-1185">Reference proteome</keyword>
<dbReference type="AlphaFoldDB" id="A0A6L9EHD1"/>
<comment type="caution">
    <text evidence="1">The sequence shown here is derived from an EMBL/GenBank/DDBJ whole genome shotgun (WGS) entry which is preliminary data.</text>
</comment>
<dbReference type="InterPro" id="IPR032710">
    <property type="entry name" value="NTF2-like_dom_sf"/>
</dbReference>